<protein>
    <submittedName>
        <fullName evidence="1">Uncharacterized protein</fullName>
    </submittedName>
</protein>
<keyword evidence="2" id="KW-1185">Reference proteome</keyword>
<evidence type="ECO:0000313" key="1">
    <source>
        <dbReference type="EMBL" id="KAI3801830.1"/>
    </source>
</evidence>
<gene>
    <name evidence="1" type="ORF">L1987_29947</name>
</gene>
<name>A0ACB9I383_9ASTR</name>
<dbReference type="Proteomes" id="UP001056120">
    <property type="component" value="Linkage Group LG10"/>
</dbReference>
<evidence type="ECO:0000313" key="2">
    <source>
        <dbReference type="Proteomes" id="UP001056120"/>
    </source>
</evidence>
<organism evidence="1 2">
    <name type="scientific">Smallanthus sonchifolius</name>
    <dbReference type="NCBI Taxonomy" id="185202"/>
    <lineage>
        <taxon>Eukaryota</taxon>
        <taxon>Viridiplantae</taxon>
        <taxon>Streptophyta</taxon>
        <taxon>Embryophyta</taxon>
        <taxon>Tracheophyta</taxon>
        <taxon>Spermatophyta</taxon>
        <taxon>Magnoliopsida</taxon>
        <taxon>eudicotyledons</taxon>
        <taxon>Gunneridae</taxon>
        <taxon>Pentapetalae</taxon>
        <taxon>asterids</taxon>
        <taxon>campanulids</taxon>
        <taxon>Asterales</taxon>
        <taxon>Asteraceae</taxon>
        <taxon>Asteroideae</taxon>
        <taxon>Heliantheae alliance</taxon>
        <taxon>Millerieae</taxon>
        <taxon>Smallanthus</taxon>
    </lineage>
</organism>
<comment type="caution">
    <text evidence="1">The sequence shown here is derived from an EMBL/GenBank/DDBJ whole genome shotgun (WGS) entry which is preliminary data.</text>
</comment>
<dbReference type="EMBL" id="CM042027">
    <property type="protein sequence ID" value="KAI3801830.1"/>
    <property type="molecule type" value="Genomic_DNA"/>
</dbReference>
<proteinExistence type="predicted"/>
<reference evidence="2" key="1">
    <citation type="journal article" date="2022" name="Mol. Ecol. Resour.">
        <title>The genomes of chicory, endive, great burdock and yacon provide insights into Asteraceae palaeo-polyploidization history and plant inulin production.</title>
        <authorList>
            <person name="Fan W."/>
            <person name="Wang S."/>
            <person name="Wang H."/>
            <person name="Wang A."/>
            <person name="Jiang F."/>
            <person name="Liu H."/>
            <person name="Zhao H."/>
            <person name="Xu D."/>
            <person name="Zhang Y."/>
        </authorList>
    </citation>
    <scope>NUCLEOTIDE SEQUENCE [LARGE SCALE GENOMIC DNA]</scope>
    <source>
        <strain evidence="2">cv. Yunnan</strain>
    </source>
</reference>
<sequence>MEHLKLNLVLIMVMVVASMEFHGTAATDRVVGDSFGWNVPYNKYFFDIWSINQGVIQVHDNLVFNFATGVHNVAVVSLTAHDRCDGSSPYQLYTTSPAVVPLNLTGLYCFISTIGSDCRSFMTMLVRVGNFALPH</sequence>
<accession>A0ACB9I383</accession>
<reference evidence="1 2" key="2">
    <citation type="journal article" date="2022" name="Mol. Ecol. Resour.">
        <title>The genomes of chicory, endive, great burdock and yacon provide insights into Asteraceae paleo-polyploidization history and plant inulin production.</title>
        <authorList>
            <person name="Fan W."/>
            <person name="Wang S."/>
            <person name="Wang H."/>
            <person name="Wang A."/>
            <person name="Jiang F."/>
            <person name="Liu H."/>
            <person name="Zhao H."/>
            <person name="Xu D."/>
            <person name="Zhang Y."/>
        </authorList>
    </citation>
    <scope>NUCLEOTIDE SEQUENCE [LARGE SCALE GENOMIC DNA]</scope>
    <source>
        <strain evidence="2">cv. Yunnan</strain>
        <tissue evidence="1">Leaves</tissue>
    </source>
</reference>